<sequence length="282" mass="32185">MMQQSATFIKTLTSPSLYTPPLPTLPFDLVAEILCRLPVKLLLQLRCLCKSLNSLILDPKFAKKHLRMSTTHHNLMYSFGHDPFTDDYKVFVVSFCINKNKVSVHTLGTSCWRRIEDFPCCSSACGSGIFIGGTINWLTFDNLKYVIVSLDLKSGLYQKLLQPDDSVKNLKTLGVVRDYLCIFANSEMCLDIWIMKEYGNKESWTKLYSVPYVENWGLYAFTKALYISDEDQVLMDLHELGSIELKVGVYDFKNGILKILEIQNSNHLMDPKVYIESLSPCS</sequence>
<proteinExistence type="predicted"/>
<keyword evidence="4" id="KW-1185">Reference proteome</keyword>
<dbReference type="CDD" id="cd22157">
    <property type="entry name" value="F-box_AtFBW1-like"/>
    <property type="match status" value="1"/>
</dbReference>
<dbReference type="Gene3D" id="1.20.1280.50">
    <property type="match status" value="1"/>
</dbReference>
<dbReference type="InterPro" id="IPR017451">
    <property type="entry name" value="F-box-assoc_interact_dom"/>
</dbReference>
<dbReference type="HOGENOM" id="CLU_027176_1_4_1"/>
<organism evidence="2 4">
    <name type="scientific">Medicago truncatula</name>
    <name type="common">Barrel medic</name>
    <name type="synonym">Medicago tribuloides</name>
    <dbReference type="NCBI Taxonomy" id="3880"/>
    <lineage>
        <taxon>Eukaryota</taxon>
        <taxon>Viridiplantae</taxon>
        <taxon>Streptophyta</taxon>
        <taxon>Embryophyta</taxon>
        <taxon>Tracheophyta</taxon>
        <taxon>Spermatophyta</taxon>
        <taxon>Magnoliopsida</taxon>
        <taxon>eudicotyledons</taxon>
        <taxon>Gunneridae</taxon>
        <taxon>Pentapetalae</taxon>
        <taxon>rosids</taxon>
        <taxon>fabids</taxon>
        <taxon>Fabales</taxon>
        <taxon>Fabaceae</taxon>
        <taxon>Papilionoideae</taxon>
        <taxon>50 kb inversion clade</taxon>
        <taxon>NPAAA clade</taxon>
        <taxon>Hologalegina</taxon>
        <taxon>IRL clade</taxon>
        <taxon>Trifolieae</taxon>
        <taxon>Medicago</taxon>
    </lineage>
</organism>
<dbReference type="OMA" id="REVTNCD"/>
<protein>
    <submittedName>
        <fullName evidence="2">F-box protein interaction domain protein</fullName>
    </submittedName>
</protein>
<dbReference type="PANTHER" id="PTHR31672">
    <property type="entry name" value="BNACNNG10540D PROTEIN"/>
    <property type="match status" value="1"/>
</dbReference>
<dbReference type="PROSITE" id="PS50181">
    <property type="entry name" value="FBOX"/>
    <property type="match status" value="1"/>
</dbReference>
<reference evidence="3" key="3">
    <citation type="submission" date="2015-04" db="UniProtKB">
        <authorList>
            <consortium name="EnsemblPlants"/>
        </authorList>
    </citation>
    <scope>IDENTIFICATION</scope>
    <source>
        <strain evidence="3">cv. Jemalong A17</strain>
    </source>
</reference>
<reference evidence="2 4" key="1">
    <citation type="journal article" date="2011" name="Nature">
        <title>The Medicago genome provides insight into the evolution of rhizobial symbioses.</title>
        <authorList>
            <person name="Young N.D."/>
            <person name="Debelle F."/>
            <person name="Oldroyd G.E."/>
            <person name="Geurts R."/>
            <person name="Cannon S.B."/>
            <person name="Udvardi M.K."/>
            <person name="Benedito V.A."/>
            <person name="Mayer K.F."/>
            <person name="Gouzy J."/>
            <person name="Schoof H."/>
            <person name="Van de Peer Y."/>
            <person name="Proost S."/>
            <person name="Cook D.R."/>
            <person name="Meyers B.C."/>
            <person name="Spannagl M."/>
            <person name="Cheung F."/>
            <person name="De Mita S."/>
            <person name="Krishnakumar V."/>
            <person name="Gundlach H."/>
            <person name="Zhou S."/>
            <person name="Mudge J."/>
            <person name="Bharti A.K."/>
            <person name="Murray J.D."/>
            <person name="Naoumkina M.A."/>
            <person name="Rosen B."/>
            <person name="Silverstein K.A."/>
            <person name="Tang H."/>
            <person name="Rombauts S."/>
            <person name="Zhao P.X."/>
            <person name="Zhou P."/>
            <person name="Barbe V."/>
            <person name="Bardou P."/>
            <person name="Bechner M."/>
            <person name="Bellec A."/>
            <person name="Berger A."/>
            <person name="Berges H."/>
            <person name="Bidwell S."/>
            <person name="Bisseling T."/>
            <person name="Choisne N."/>
            <person name="Couloux A."/>
            <person name="Denny R."/>
            <person name="Deshpande S."/>
            <person name="Dai X."/>
            <person name="Doyle J.J."/>
            <person name="Dudez A.M."/>
            <person name="Farmer A.D."/>
            <person name="Fouteau S."/>
            <person name="Franken C."/>
            <person name="Gibelin C."/>
            <person name="Gish J."/>
            <person name="Goldstein S."/>
            <person name="Gonzalez A.J."/>
            <person name="Green P.J."/>
            <person name="Hallab A."/>
            <person name="Hartog M."/>
            <person name="Hua A."/>
            <person name="Humphray S.J."/>
            <person name="Jeong D.H."/>
            <person name="Jing Y."/>
            <person name="Jocker A."/>
            <person name="Kenton S.M."/>
            <person name="Kim D.J."/>
            <person name="Klee K."/>
            <person name="Lai H."/>
            <person name="Lang C."/>
            <person name="Lin S."/>
            <person name="Macmil S.L."/>
            <person name="Magdelenat G."/>
            <person name="Matthews L."/>
            <person name="McCorrison J."/>
            <person name="Monaghan E.L."/>
            <person name="Mun J.H."/>
            <person name="Najar F.Z."/>
            <person name="Nicholson C."/>
            <person name="Noirot C."/>
            <person name="O'Bleness M."/>
            <person name="Paule C.R."/>
            <person name="Poulain J."/>
            <person name="Prion F."/>
            <person name="Qin B."/>
            <person name="Qu C."/>
            <person name="Retzel E.F."/>
            <person name="Riddle C."/>
            <person name="Sallet E."/>
            <person name="Samain S."/>
            <person name="Samson N."/>
            <person name="Sanders I."/>
            <person name="Saurat O."/>
            <person name="Scarpelli C."/>
            <person name="Schiex T."/>
            <person name="Segurens B."/>
            <person name="Severin A.J."/>
            <person name="Sherrier D.J."/>
            <person name="Shi R."/>
            <person name="Sims S."/>
            <person name="Singer S.R."/>
            <person name="Sinharoy S."/>
            <person name="Sterck L."/>
            <person name="Viollet A."/>
            <person name="Wang B.B."/>
            <person name="Wang K."/>
            <person name="Wang M."/>
            <person name="Wang X."/>
            <person name="Warfsmann J."/>
            <person name="Weissenbach J."/>
            <person name="White D.D."/>
            <person name="White J.D."/>
            <person name="Wiley G.B."/>
            <person name="Wincker P."/>
            <person name="Xing Y."/>
            <person name="Yang L."/>
            <person name="Yao Z."/>
            <person name="Ying F."/>
            <person name="Zhai J."/>
            <person name="Zhou L."/>
            <person name="Zuber A."/>
            <person name="Denarie J."/>
            <person name="Dixon R.A."/>
            <person name="May G.D."/>
            <person name="Schwartz D.C."/>
            <person name="Rogers J."/>
            <person name="Quetier F."/>
            <person name="Town C.D."/>
            <person name="Roe B.A."/>
        </authorList>
    </citation>
    <scope>NUCLEOTIDE SEQUENCE [LARGE SCALE GENOMIC DNA]</scope>
    <source>
        <strain evidence="2">A17</strain>
        <strain evidence="3 4">cv. Jemalong A17</strain>
    </source>
</reference>
<evidence type="ECO:0000313" key="3">
    <source>
        <dbReference type="EnsemblPlants" id="AES71873"/>
    </source>
</evidence>
<feature type="domain" description="F-box" evidence="1">
    <location>
        <begin position="19"/>
        <end position="65"/>
    </location>
</feature>
<dbReference type="InterPro" id="IPR050796">
    <property type="entry name" value="SCF_F-box_component"/>
</dbReference>
<dbReference type="Pfam" id="PF08268">
    <property type="entry name" value="FBA_3"/>
    <property type="match status" value="1"/>
</dbReference>
<dbReference type="EnsemblPlants" id="AES71873">
    <property type="protein sequence ID" value="AES71873"/>
    <property type="gene ID" value="MTR_3g083660"/>
</dbReference>
<dbReference type="InterPro" id="IPR036047">
    <property type="entry name" value="F-box-like_dom_sf"/>
</dbReference>
<dbReference type="NCBIfam" id="TIGR01640">
    <property type="entry name" value="F_box_assoc_1"/>
    <property type="match status" value="1"/>
</dbReference>
<dbReference type="SUPFAM" id="SSF81383">
    <property type="entry name" value="F-box domain"/>
    <property type="match status" value="1"/>
</dbReference>
<dbReference type="AlphaFoldDB" id="G7JA45"/>
<evidence type="ECO:0000313" key="2">
    <source>
        <dbReference type="EMBL" id="AES71873.1"/>
    </source>
</evidence>
<dbReference type="Pfam" id="PF00646">
    <property type="entry name" value="F-box"/>
    <property type="match status" value="1"/>
</dbReference>
<reference evidence="2 4" key="2">
    <citation type="journal article" date="2014" name="BMC Genomics">
        <title>An improved genome release (version Mt4.0) for the model legume Medicago truncatula.</title>
        <authorList>
            <person name="Tang H."/>
            <person name="Krishnakumar V."/>
            <person name="Bidwell S."/>
            <person name="Rosen B."/>
            <person name="Chan A."/>
            <person name="Zhou S."/>
            <person name="Gentzbittel L."/>
            <person name="Childs K.L."/>
            <person name="Yandell M."/>
            <person name="Gundlach H."/>
            <person name="Mayer K.F."/>
            <person name="Schwartz D.C."/>
            <person name="Town C.D."/>
        </authorList>
    </citation>
    <scope>GENOME REANNOTATION</scope>
    <source>
        <strain evidence="3 4">cv. Jemalong A17</strain>
    </source>
</reference>
<dbReference type="SMART" id="SM00256">
    <property type="entry name" value="FBOX"/>
    <property type="match status" value="1"/>
</dbReference>
<dbReference type="PANTHER" id="PTHR31672:SF13">
    <property type="entry name" value="F-BOX PROTEIN CPR30-LIKE"/>
    <property type="match status" value="1"/>
</dbReference>
<dbReference type="Proteomes" id="UP000002051">
    <property type="component" value="Chromosome 3"/>
</dbReference>
<dbReference type="InterPro" id="IPR013187">
    <property type="entry name" value="F-box-assoc_dom_typ3"/>
</dbReference>
<gene>
    <name evidence="2" type="ordered locus">MTR_3g083660</name>
</gene>
<dbReference type="EMBL" id="CM001219">
    <property type="protein sequence ID" value="AES71873.1"/>
    <property type="molecule type" value="Genomic_DNA"/>
</dbReference>
<accession>G7JA45</accession>
<name>G7JA45_MEDTR</name>
<dbReference type="PaxDb" id="3880-AES71873"/>
<evidence type="ECO:0000259" key="1">
    <source>
        <dbReference type="PROSITE" id="PS50181"/>
    </source>
</evidence>
<dbReference type="InterPro" id="IPR001810">
    <property type="entry name" value="F-box_dom"/>
</dbReference>
<evidence type="ECO:0000313" key="4">
    <source>
        <dbReference type="Proteomes" id="UP000002051"/>
    </source>
</evidence>